<sequence>MAHLPHRPSLADIRDLEHHFCRDFTCCGQTLGDLHDLLEHYEECHVRLEEDERTSLENDEALPNMDDTIVSENLEVARPATPLLGLKRANEERSDQLQPIAPSAISNIDTGHGHKRQRSVPPDMSPLSIDTLNVPTSFSATATPTSLGEDFLAKAGLDVASSTLASIATQDVNANKPFKCTVPGCEKAYKNPNGLKYHNLHGHHGNDESDTERRLQRPFECTIGSCRKRYKNLNGLKYHVEHSHLVVITNQLNNMLPHTPELSPASTP</sequence>
<evidence type="ECO:0000259" key="7">
    <source>
        <dbReference type="PROSITE" id="PS50157"/>
    </source>
</evidence>
<keyword evidence="2" id="KW-0677">Repeat</keyword>
<accession>A0A8H7PKN4</accession>
<evidence type="ECO:0000256" key="5">
    <source>
        <dbReference type="PROSITE-ProRule" id="PRU00042"/>
    </source>
</evidence>
<dbReference type="InterPro" id="IPR051580">
    <property type="entry name" value="ZnF-Chromatin_assoc"/>
</dbReference>
<reference evidence="8" key="1">
    <citation type="submission" date="2020-12" db="EMBL/GenBank/DDBJ databases">
        <title>Metabolic potential, ecology and presence of endohyphal bacteria is reflected in genomic diversity of Mucoromycotina.</title>
        <authorList>
            <person name="Muszewska A."/>
            <person name="Okrasinska A."/>
            <person name="Steczkiewicz K."/>
            <person name="Drgas O."/>
            <person name="Orlowska M."/>
            <person name="Perlinska-Lenart U."/>
            <person name="Aleksandrzak-Piekarczyk T."/>
            <person name="Szatraj K."/>
            <person name="Zielenkiewicz U."/>
            <person name="Pilsyk S."/>
            <person name="Malc E."/>
            <person name="Mieczkowski P."/>
            <person name="Kruszewska J.S."/>
            <person name="Biernat P."/>
            <person name="Pawlowska J."/>
        </authorList>
    </citation>
    <scope>NUCLEOTIDE SEQUENCE</scope>
    <source>
        <strain evidence="8">WA0000067209</strain>
    </source>
</reference>
<protein>
    <recommendedName>
        <fullName evidence="7">C2H2-type domain-containing protein</fullName>
    </recommendedName>
</protein>
<dbReference type="PANTHER" id="PTHR23057">
    <property type="entry name" value="JUXTAPOSED WITH ANOTHER ZINC FINGER PROTEIN 1"/>
    <property type="match status" value="1"/>
</dbReference>
<dbReference type="Gene3D" id="3.30.160.60">
    <property type="entry name" value="Classic Zinc Finger"/>
    <property type="match status" value="1"/>
</dbReference>
<keyword evidence="3 5" id="KW-0863">Zinc-finger</keyword>
<proteinExistence type="predicted"/>
<feature type="region of interest" description="Disordered" evidence="6">
    <location>
        <begin position="90"/>
        <end position="124"/>
    </location>
</feature>
<keyword evidence="9" id="KW-1185">Reference proteome</keyword>
<keyword evidence="4" id="KW-0862">Zinc</keyword>
<evidence type="ECO:0000256" key="1">
    <source>
        <dbReference type="ARBA" id="ARBA00022723"/>
    </source>
</evidence>
<keyword evidence="1" id="KW-0479">Metal-binding</keyword>
<dbReference type="PANTHER" id="PTHR23057:SF0">
    <property type="entry name" value="JUXTAPOSED WITH ANOTHER ZINC FINGER PROTEIN 1"/>
    <property type="match status" value="1"/>
</dbReference>
<name>A0A8H7PKN4_MORIS</name>
<dbReference type="SMART" id="SM00355">
    <property type="entry name" value="ZnF_C2H2"/>
    <property type="match status" value="2"/>
</dbReference>
<dbReference type="InterPro" id="IPR013087">
    <property type="entry name" value="Znf_C2H2_type"/>
</dbReference>
<dbReference type="PROSITE" id="PS00028">
    <property type="entry name" value="ZINC_FINGER_C2H2_1"/>
    <property type="match status" value="2"/>
</dbReference>
<evidence type="ECO:0000313" key="8">
    <source>
        <dbReference type="EMBL" id="KAG2175676.1"/>
    </source>
</evidence>
<dbReference type="AlphaFoldDB" id="A0A8H7PKN4"/>
<dbReference type="Proteomes" id="UP000654370">
    <property type="component" value="Unassembled WGS sequence"/>
</dbReference>
<dbReference type="PROSITE" id="PS50157">
    <property type="entry name" value="ZINC_FINGER_C2H2_2"/>
    <property type="match status" value="1"/>
</dbReference>
<feature type="domain" description="C2H2-type" evidence="7">
    <location>
        <begin position="178"/>
        <end position="208"/>
    </location>
</feature>
<evidence type="ECO:0000313" key="9">
    <source>
        <dbReference type="Proteomes" id="UP000654370"/>
    </source>
</evidence>
<organism evidence="8 9">
    <name type="scientific">Mortierella isabellina</name>
    <name type="common">Filamentous fungus</name>
    <name type="synonym">Umbelopsis isabellina</name>
    <dbReference type="NCBI Taxonomy" id="91625"/>
    <lineage>
        <taxon>Eukaryota</taxon>
        <taxon>Fungi</taxon>
        <taxon>Fungi incertae sedis</taxon>
        <taxon>Mucoromycota</taxon>
        <taxon>Mucoromycotina</taxon>
        <taxon>Umbelopsidomycetes</taxon>
        <taxon>Umbelopsidales</taxon>
        <taxon>Umbelopsidaceae</taxon>
        <taxon>Umbelopsis</taxon>
    </lineage>
</organism>
<gene>
    <name evidence="8" type="ORF">INT43_001323</name>
</gene>
<dbReference type="InterPro" id="IPR036236">
    <property type="entry name" value="Znf_C2H2_sf"/>
</dbReference>
<evidence type="ECO:0000256" key="2">
    <source>
        <dbReference type="ARBA" id="ARBA00022737"/>
    </source>
</evidence>
<evidence type="ECO:0000256" key="6">
    <source>
        <dbReference type="SAM" id="MobiDB-lite"/>
    </source>
</evidence>
<dbReference type="SUPFAM" id="SSF57667">
    <property type="entry name" value="beta-beta-alpha zinc fingers"/>
    <property type="match status" value="1"/>
</dbReference>
<dbReference type="OrthoDB" id="3269380at2759"/>
<comment type="caution">
    <text evidence="8">The sequence shown here is derived from an EMBL/GenBank/DDBJ whole genome shotgun (WGS) entry which is preliminary data.</text>
</comment>
<dbReference type="EMBL" id="JAEPQZ010000011">
    <property type="protein sequence ID" value="KAG2175676.1"/>
    <property type="molecule type" value="Genomic_DNA"/>
</dbReference>
<evidence type="ECO:0000256" key="4">
    <source>
        <dbReference type="ARBA" id="ARBA00022833"/>
    </source>
</evidence>
<dbReference type="GO" id="GO:0008270">
    <property type="term" value="F:zinc ion binding"/>
    <property type="evidence" value="ECO:0007669"/>
    <property type="project" value="UniProtKB-KW"/>
</dbReference>
<evidence type="ECO:0000256" key="3">
    <source>
        <dbReference type="ARBA" id="ARBA00022771"/>
    </source>
</evidence>
<dbReference type="GO" id="GO:0005634">
    <property type="term" value="C:nucleus"/>
    <property type="evidence" value="ECO:0007669"/>
    <property type="project" value="TreeGrafter"/>
</dbReference>